<dbReference type="InterPro" id="IPR003265">
    <property type="entry name" value="HhH-GPD_domain"/>
</dbReference>
<dbReference type="Gene3D" id="1.10.340.30">
    <property type="entry name" value="Hypothetical protein, domain 2"/>
    <property type="match status" value="1"/>
</dbReference>
<dbReference type="GO" id="GO:0004044">
    <property type="term" value="F:amidophosphoribosyltransferase activity"/>
    <property type="evidence" value="ECO:0007669"/>
    <property type="project" value="UniProtKB-EC"/>
</dbReference>
<feature type="compositionally biased region" description="Low complexity" evidence="8">
    <location>
        <begin position="612"/>
        <end position="623"/>
    </location>
</feature>
<dbReference type="InterPro" id="IPR023170">
    <property type="entry name" value="HhH_base_excis_C"/>
</dbReference>
<dbReference type="Pfam" id="PF13522">
    <property type="entry name" value="GATase_6"/>
    <property type="match status" value="1"/>
</dbReference>
<evidence type="ECO:0000256" key="3">
    <source>
        <dbReference type="ARBA" id="ARBA00011941"/>
    </source>
</evidence>
<dbReference type="CDD" id="cd00715">
    <property type="entry name" value="GPATase_N"/>
    <property type="match status" value="1"/>
</dbReference>
<dbReference type="CDD" id="cd00056">
    <property type="entry name" value="ENDO3c"/>
    <property type="match status" value="1"/>
</dbReference>
<dbReference type="InterPro" id="IPR011257">
    <property type="entry name" value="DNA_glycosylase"/>
</dbReference>
<dbReference type="InterPro" id="IPR035584">
    <property type="entry name" value="PurF_N"/>
</dbReference>
<keyword evidence="7" id="KW-0315">Glutamine amidotransferase</keyword>
<dbReference type="OMA" id="HANACED"/>
<keyword evidence="4" id="KW-0328">Glycosyltransferase</keyword>
<feature type="compositionally biased region" description="Basic and acidic residues" evidence="8">
    <location>
        <begin position="703"/>
        <end position="712"/>
    </location>
</feature>
<dbReference type="PANTHER" id="PTHR11907">
    <property type="entry name" value="AMIDOPHOSPHORIBOSYLTRANSFERASE"/>
    <property type="match status" value="1"/>
</dbReference>
<dbReference type="Gene3D" id="1.10.1670.10">
    <property type="entry name" value="Helix-hairpin-Helix base-excision DNA repair enzymes (C-terminal)"/>
    <property type="match status" value="1"/>
</dbReference>
<evidence type="ECO:0000256" key="2">
    <source>
        <dbReference type="ARBA" id="ARBA00010138"/>
    </source>
</evidence>
<sequence>MCGIIALIQANPSSSAAIDLHEALYLLQHRGQDAAGIATCATGGRIYQLKSNGMAAKVFNDGARVADLPGSMGIGHLRYPTAGSSANAEAQPFYVNSPYGICLAHNGNLINAPELKRYLDIEAHRHINTDSDSELMLNIWADELSETKKARVNTEDLFASLSRMYERCQGGWACTAMLAGFGLLGFRDSYGIRPLVLGSRASLDGEGTDYMMASESVALHQLGFSNIRDIQPGEAVIIEKGCEPVFRQVAPKKSYAPDIFEYVYFARPDSVIDGISVYRSRQRMGDRLAARILDVLGPEVVKDIDVVIPIPETSTTSAAAVARYLDKPYCQGFVKNRYVFRTFIMPEQKTRQKGVRRKLNAMQAEFKDRNVLLVDDSIVRGTTSREIVTMAREAGAKKVYFASCAPEITHAHIYGIDLASPAELVAHNRDTESIARHIGADSVIYQTLDDLKGACAEIAQENGLSEPRDFEVGVFCGNYITPVSDGYFEHLEKLRGEGRKIKALDRAKEAVTHGFASEKDFRMAANGVKLDEQGNIIPAQDPSESEVPQVSVCTTRKHKEEEHPKVKDLMARITRSATAREAALLAAQVQQSEAQPSKLSDSNVADLKGSARRATATTSASHSRATKSNGLVDGPARKRLKTNGKAAKINDAQELPHNLGSATVLSELHDKSAPIKLDIRDTPIKKEEIDAVSNTLQSTVDRAMKAASEPRGKEKKVKKTNTYGLTPGITPFPDWARPTPEECEEVNRLLSTVHGEIVAPTTIPEPSLTVTGCGEVPSVLDALIRTLLSGATTGNNSAMAFNGLVQKFGILKEGVGKGSVDWDAVRRAPLKDVFEAIKRGGLADVKSKKIKAILDMVYEENQQRRDMLLKGSQDAPSDLLQKSEGGKQYEIACADQSFLSLNHLHSLATEDAMVELVKYPGIGPKTAACVLLFCLQRPCFAVDTHIFRICKWLNWVPPDKATEITAFSHLEVRIPDHLKYSLHQLLIRHGKSCPRCRAITGQSSAGWEEGCVIDHLVKRTGKRKGGSTELTTDGTKPNGRKRRA</sequence>
<dbReference type="NCBIfam" id="TIGR01134">
    <property type="entry name" value="purF"/>
    <property type="match status" value="1"/>
</dbReference>
<dbReference type="InterPro" id="IPR029057">
    <property type="entry name" value="PRTase-like"/>
</dbReference>
<dbReference type="AlphaFoldDB" id="A0A1L9UBT6"/>
<dbReference type="InterPro" id="IPR005854">
    <property type="entry name" value="PurF"/>
</dbReference>
<proteinExistence type="inferred from homology"/>
<dbReference type="GO" id="GO:0000702">
    <property type="term" value="F:oxidized base lesion DNA N-glycosylase activity"/>
    <property type="evidence" value="ECO:0007669"/>
    <property type="project" value="UniProtKB-ARBA"/>
</dbReference>
<protein>
    <recommendedName>
        <fullName evidence="3">amidophosphoribosyltransferase</fullName>
        <ecNumber evidence="3">2.4.2.14</ecNumber>
    </recommendedName>
</protein>
<dbReference type="SMART" id="SM00478">
    <property type="entry name" value="ENDO3c"/>
    <property type="match status" value="1"/>
</dbReference>
<dbReference type="GO" id="GO:0006189">
    <property type="term" value="P:'de novo' IMP biosynthetic process"/>
    <property type="evidence" value="ECO:0007669"/>
    <property type="project" value="UniProtKB-UniPathway"/>
</dbReference>
<dbReference type="SUPFAM" id="SSF48150">
    <property type="entry name" value="DNA-glycosylase"/>
    <property type="match status" value="1"/>
</dbReference>
<comment type="pathway">
    <text evidence="1">Purine metabolism; IMP biosynthesis via de novo pathway; N(1)-(5-phospho-D-ribosyl)glycinamide from 5-phospho-alpha-D-ribose 1-diphosphate: step 1/2.</text>
</comment>
<dbReference type="InterPro" id="IPR017932">
    <property type="entry name" value="GATase_2_dom"/>
</dbReference>
<dbReference type="Gene3D" id="3.60.20.10">
    <property type="entry name" value="Glutamine Phosphoribosylpyrophosphate, subunit 1, domain 1"/>
    <property type="match status" value="1"/>
</dbReference>
<dbReference type="UniPathway" id="UPA00074">
    <property type="reaction ID" value="UER00124"/>
</dbReference>
<dbReference type="PROSITE" id="PS51278">
    <property type="entry name" value="GATASE_TYPE_2"/>
    <property type="match status" value="1"/>
</dbReference>
<dbReference type="GO" id="GO:0009113">
    <property type="term" value="P:purine nucleobase biosynthetic process"/>
    <property type="evidence" value="ECO:0007669"/>
    <property type="project" value="InterPro"/>
</dbReference>
<keyword evidence="6" id="KW-0658">Purine biosynthesis</keyword>
<dbReference type="STRING" id="767769.A0A1L9UBT6"/>
<dbReference type="GeneID" id="93570846"/>
<dbReference type="RefSeq" id="XP_067476331.1">
    <property type="nucleotide sequence ID" value="XM_067618358.1"/>
</dbReference>
<accession>A0A1L9UBT6</accession>
<feature type="region of interest" description="Disordered" evidence="8">
    <location>
        <begin position="1022"/>
        <end position="1044"/>
    </location>
</feature>
<dbReference type="VEuPathDB" id="FungiDB:ASPBRDRAFT_131707"/>
<evidence type="ECO:0000259" key="9">
    <source>
        <dbReference type="PROSITE" id="PS51278"/>
    </source>
</evidence>
<evidence type="ECO:0000256" key="4">
    <source>
        <dbReference type="ARBA" id="ARBA00022676"/>
    </source>
</evidence>
<dbReference type="SUPFAM" id="SSF53271">
    <property type="entry name" value="PRTase-like"/>
    <property type="match status" value="1"/>
</dbReference>
<comment type="similarity">
    <text evidence="2">In the C-terminal section; belongs to the purine/pyrimidine phosphoribosyltransferase family.</text>
</comment>
<dbReference type="Pfam" id="PF00730">
    <property type="entry name" value="HhH-GPD"/>
    <property type="match status" value="1"/>
</dbReference>
<dbReference type="HAMAP" id="MF_01931">
    <property type="entry name" value="PurF"/>
    <property type="match status" value="1"/>
</dbReference>
<dbReference type="EC" id="2.4.2.14" evidence="3"/>
<feature type="domain" description="Glutamine amidotransferase type-2" evidence="9">
    <location>
        <begin position="2"/>
        <end position="241"/>
    </location>
</feature>
<evidence type="ECO:0000256" key="7">
    <source>
        <dbReference type="ARBA" id="ARBA00022962"/>
    </source>
</evidence>
<evidence type="ECO:0000256" key="6">
    <source>
        <dbReference type="ARBA" id="ARBA00022755"/>
    </source>
</evidence>
<dbReference type="Proteomes" id="UP000184499">
    <property type="component" value="Unassembled WGS sequence"/>
</dbReference>
<dbReference type="InterPro" id="IPR029055">
    <property type="entry name" value="Ntn_hydrolases_N"/>
</dbReference>
<organism evidence="10 11">
    <name type="scientific">Aspergillus brasiliensis (strain CBS 101740 / IMI 381727 / IBT 21946)</name>
    <dbReference type="NCBI Taxonomy" id="767769"/>
    <lineage>
        <taxon>Eukaryota</taxon>
        <taxon>Fungi</taxon>
        <taxon>Dikarya</taxon>
        <taxon>Ascomycota</taxon>
        <taxon>Pezizomycotina</taxon>
        <taxon>Eurotiomycetes</taxon>
        <taxon>Eurotiomycetidae</taxon>
        <taxon>Eurotiales</taxon>
        <taxon>Aspergillaceae</taxon>
        <taxon>Aspergillus</taxon>
        <taxon>Aspergillus subgen. Circumdati</taxon>
    </lineage>
</organism>
<feature type="region of interest" description="Disordered" evidence="8">
    <location>
        <begin position="703"/>
        <end position="724"/>
    </location>
</feature>
<dbReference type="Gene3D" id="3.40.50.2020">
    <property type="match status" value="1"/>
</dbReference>
<keyword evidence="5" id="KW-0808">Transferase</keyword>
<evidence type="ECO:0000256" key="8">
    <source>
        <dbReference type="SAM" id="MobiDB-lite"/>
    </source>
</evidence>
<reference evidence="11" key="1">
    <citation type="journal article" date="2017" name="Genome Biol.">
        <title>Comparative genomics reveals high biological diversity and specific adaptations in the industrially and medically important fungal genus Aspergillus.</title>
        <authorList>
            <person name="de Vries R.P."/>
            <person name="Riley R."/>
            <person name="Wiebenga A."/>
            <person name="Aguilar-Osorio G."/>
            <person name="Amillis S."/>
            <person name="Uchima C.A."/>
            <person name="Anderluh G."/>
            <person name="Asadollahi M."/>
            <person name="Askin M."/>
            <person name="Barry K."/>
            <person name="Battaglia E."/>
            <person name="Bayram O."/>
            <person name="Benocci T."/>
            <person name="Braus-Stromeyer S.A."/>
            <person name="Caldana C."/>
            <person name="Canovas D."/>
            <person name="Cerqueira G.C."/>
            <person name="Chen F."/>
            <person name="Chen W."/>
            <person name="Choi C."/>
            <person name="Clum A."/>
            <person name="Dos Santos R.A."/>
            <person name="Damasio A.R."/>
            <person name="Diallinas G."/>
            <person name="Emri T."/>
            <person name="Fekete E."/>
            <person name="Flipphi M."/>
            <person name="Freyberg S."/>
            <person name="Gallo A."/>
            <person name="Gournas C."/>
            <person name="Habgood R."/>
            <person name="Hainaut M."/>
            <person name="Harispe M.L."/>
            <person name="Henrissat B."/>
            <person name="Hilden K.S."/>
            <person name="Hope R."/>
            <person name="Hossain A."/>
            <person name="Karabika E."/>
            <person name="Karaffa L."/>
            <person name="Karanyi Z."/>
            <person name="Krasevec N."/>
            <person name="Kuo A."/>
            <person name="Kusch H."/>
            <person name="LaButti K."/>
            <person name="Lagendijk E.L."/>
            <person name="Lapidus A."/>
            <person name="Levasseur A."/>
            <person name="Lindquist E."/>
            <person name="Lipzen A."/>
            <person name="Logrieco A.F."/>
            <person name="MacCabe A."/>
            <person name="Maekelae M.R."/>
            <person name="Malavazi I."/>
            <person name="Melin P."/>
            <person name="Meyer V."/>
            <person name="Mielnichuk N."/>
            <person name="Miskei M."/>
            <person name="Molnar A.P."/>
            <person name="Mule G."/>
            <person name="Ngan C.Y."/>
            <person name="Orejas M."/>
            <person name="Orosz E."/>
            <person name="Ouedraogo J.P."/>
            <person name="Overkamp K.M."/>
            <person name="Park H.-S."/>
            <person name="Perrone G."/>
            <person name="Piumi F."/>
            <person name="Punt P.J."/>
            <person name="Ram A.F."/>
            <person name="Ramon A."/>
            <person name="Rauscher S."/>
            <person name="Record E."/>
            <person name="Riano-Pachon D.M."/>
            <person name="Robert V."/>
            <person name="Roehrig J."/>
            <person name="Ruller R."/>
            <person name="Salamov A."/>
            <person name="Salih N.S."/>
            <person name="Samson R.A."/>
            <person name="Sandor E."/>
            <person name="Sanguinetti M."/>
            <person name="Schuetze T."/>
            <person name="Sepcic K."/>
            <person name="Shelest E."/>
            <person name="Sherlock G."/>
            <person name="Sophianopoulou V."/>
            <person name="Squina F.M."/>
            <person name="Sun H."/>
            <person name="Susca A."/>
            <person name="Todd R.B."/>
            <person name="Tsang A."/>
            <person name="Unkles S.E."/>
            <person name="van de Wiele N."/>
            <person name="van Rossen-Uffink D."/>
            <person name="Oliveira J.V."/>
            <person name="Vesth T.C."/>
            <person name="Visser J."/>
            <person name="Yu J.-H."/>
            <person name="Zhou M."/>
            <person name="Andersen M.R."/>
            <person name="Archer D.B."/>
            <person name="Baker S.E."/>
            <person name="Benoit I."/>
            <person name="Brakhage A.A."/>
            <person name="Braus G.H."/>
            <person name="Fischer R."/>
            <person name="Frisvad J.C."/>
            <person name="Goldman G.H."/>
            <person name="Houbraken J."/>
            <person name="Oakley B."/>
            <person name="Pocsi I."/>
            <person name="Scazzocchio C."/>
            <person name="Seiboth B."/>
            <person name="vanKuyk P.A."/>
            <person name="Wortman J."/>
            <person name="Dyer P.S."/>
            <person name="Grigoriev I.V."/>
        </authorList>
    </citation>
    <scope>NUCLEOTIDE SEQUENCE [LARGE SCALE GENOMIC DNA]</scope>
    <source>
        <strain evidence="11">CBS 101740 / IMI 381727 / IBT 21946</strain>
    </source>
</reference>
<dbReference type="GO" id="GO:0006285">
    <property type="term" value="P:base-excision repair, AP site formation"/>
    <property type="evidence" value="ECO:0007669"/>
    <property type="project" value="UniProtKB-ARBA"/>
</dbReference>
<evidence type="ECO:0000313" key="10">
    <source>
        <dbReference type="EMBL" id="OJJ69082.1"/>
    </source>
</evidence>
<dbReference type="OrthoDB" id="191723at2759"/>
<feature type="region of interest" description="Disordered" evidence="8">
    <location>
        <begin position="588"/>
        <end position="638"/>
    </location>
</feature>
<evidence type="ECO:0000256" key="1">
    <source>
        <dbReference type="ARBA" id="ARBA00005209"/>
    </source>
</evidence>
<dbReference type="CDD" id="cd06223">
    <property type="entry name" value="PRTases_typeI"/>
    <property type="match status" value="1"/>
</dbReference>
<evidence type="ECO:0000256" key="5">
    <source>
        <dbReference type="ARBA" id="ARBA00022679"/>
    </source>
</evidence>
<dbReference type="EMBL" id="KV878689">
    <property type="protein sequence ID" value="OJJ69082.1"/>
    <property type="molecule type" value="Genomic_DNA"/>
</dbReference>
<dbReference type="InterPro" id="IPR000836">
    <property type="entry name" value="PRTase_dom"/>
</dbReference>
<keyword evidence="11" id="KW-1185">Reference proteome</keyword>
<gene>
    <name evidence="10" type="ORF">ASPBRDRAFT_131707</name>
</gene>
<dbReference type="SUPFAM" id="SSF56235">
    <property type="entry name" value="N-terminal nucleophile aminohydrolases (Ntn hydrolases)"/>
    <property type="match status" value="1"/>
</dbReference>
<name>A0A1L9UBT6_ASPBC</name>
<evidence type="ECO:0000313" key="11">
    <source>
        <dbReference type="Proteomes" id="UP000184499"/>
    </source>
</evidence>